<evidence type="ECO:0000313" key="1">
    <source>
        <dbReference type="EMBL" id="BDI54959.1"/>
    </source>
</evidence>
<organism evidence="1 2">
    <name type="scientific">Lokiarchaeia virus VerdaV4</name>
    <dbReference type="NCBI Taxonomy" id="3070172"/>
    <lineage>
        <taxon>Viruses</taxon>
        <taxon>Duplodnaviria</taxon>
        <taxon>Heunggongvirae</taxon>
        <taxon>Uroviricota</taxon>
        <taxon>Caudoviricetes</taxon>
        <taxon>Verdandiviridae</taxon>
        <taxon>Dolusvirus</taxon>
        <taxon>Dolusvirus pacificense</taxon>
    </lineage>
</organism>
<sequence>MQNLKYLEKVIDEDTRFGVILNETAMRHKDHIQLKMAISLLEFFNSGKFVNEIDINKIENVFYVSKVKYFKPKVITKTKVFSVRVNLGDSEEDINSKLSELQNRIRKFTS</sequence>
<reference evidence="1 2" key="1">
    <citation type="journal article" date="2022" name="Nat. Microbiol.">
        <title>Three families of Asgard archaeal viruses identified in metagenome-assembled genomes.</title>
        <authorList>
            <person name="Medvedeva S."/>
            <person name="Sun J."/>
            <person name="Yutin N."/>
            <person name="Koonin E.V."/>
            <person name="Nunoura T."/>
            <person name="Rinke C."/>
            <person name="Krupovic M."/>
        </authorList>
    </citation>
    <scope>NUCLEOTIDE SEQUENCE [LARGE SCALE GENOMIC DNA]</scope>
    <source>
        <strain evidence="1">VerdaV4</strain>
    </source>
</reference>
<protein>
    <submittedName>
        <fullName evidence="1">Uncharacterized protein</fullName>
    </submittedName>
</protein>
<dbReference type="KEGG" id="vg:80402158"/>
<evidence type="ECO:0000313" key="2">
    <source>
        <dbReference type="Proteomes" id="UP001162249"/>
    </source>
</evidence>
<dbReference type="RefSeq" id="YP_010772402.1">
    <property type="nucleotide sequence ID" value="NC_074643.1"/>
</dbReference>
<accession>A0AA35CPL1</accession>
<name>A0AA35CPL1_9CAUD</name>
<dbReference type="GeneID" id="80402158"/>
<dbReference type="EMBL" id="LC711080">
    <property type="protein sequence ID" value="BDI54959.1"/>
    <property type="molecule type" value="Genomic_DNA"/>
</dbReference>
<dbReference type="Proteomes" id="UP001162249">
    <property type="component" value="Segment"/>
</dbReference>
<proteinExistence type="predicted"/>
<keyword evidence="2" id="KW-1185">Reference proteome</keyword>